<feature type="transmembrane region" description="Helical" evidence="7">
    <location>
        <begin position="417"/>
        <end position="435"/>
    </location>
</feature>
<proteinExistence type="inferred from homology"/>
<accession>A0A310SHJ2</accession>
<keyword evidence="5 7" id="KW-1133">Transmembrane helix</keyword>
<protein>
    <submittedName>
        <fullName evidence="8">Aquaporin AQPAe.a</fullName>
    </submittedName>
</protein>
<evidence type="ECO:0000256" key="7">
    <source>
        <dbReference type="SAM" id="Phobius"/>
    </source>
</evidence>
<dbReference type="PANTHER" id="PTHR19139">
    <property type="entry name" value="AQUAPORIN TRANSPORTER"/>
    <property type="match status" value="1"/>
</dbReference>
<dbReference type="InterPro" id="IPR034294">
    <property type="entry name" value="Aquaporin_transptr"/>
</dbReference>
<gene>
    <name evidence="8" type="ORF">WN48_05565</name>
</gene>
<dbReference type="AlphaFoldDB" id="A0A310SHJ2"/>
<dbReference type="Gene3D" id="1.20.1080.10">
    <property type="entry name" value="Glycerol uptake facilitator protein"/>
    <property type="match status" value="2"/>
</dbReference>
<dbReference type="EMBL" id="KQ763421">
    <property type="protein sequence ID" value="OAD55119.1"/>
    <property type="molecule type" value="Genomic_DNA"/>
</dbReference>
<feature type="transmembrane region" description="Helical" evidence="7">
    <location>
        <begin position="152"/>
        <end position="173"/>
    </location>
</feature>
<dbReference type="Proteomes" id="UP000250275">
    <property type="component" value="Unassembled WGS sequence"/>
</dbReference>
<dbReference type="SUPFAM" id="SSF81338">
    <property type="entry name" value="Aquaporin-like"/>
    <property type="match status" value="2"/>
</dbReference>
<dbReference type="PRINTS" id="PR00783">
    <property type="entry name" value="MINTRINSICP"/>
</dbReference>
<dbReference type="PROSITE" id="PS00221">
    <property type="entry name" value="MIP"/>
    <property type="match status" value="1"/>
</dbReference>
<organism evidence="8 9">
    <name type="scientific">Eufriesea mexicana</name>
    <dbReference type="NCBI Taxonomy" id="516756"/>
    <lineage>
        <taxon>Eukaryota</taxon>
        <taxon>Metazoa</taxon>
        <taxon>Ecdysozoa</taxon>
        <taxon>Arthropoda</taxon>
        <taxon>Hexapoda</taxon>
        <taxon>Insecta</taxon>
        <taxon>Pterygota</taxon>
        <taxon>Neoptera</taxon>
        <taxon>Endopterygota</taxon>
        <taxon>Hymenoptera</taxon>
        <taxon>Apocrita</taxon>
        <taxon>Aculeata</taxon>
        <taxon>Apoidea</taxon>
        <taxon>Anthophila</taxon>
        <taxon>Apidae</taxon>
        <taxon>Eufriesea</taxon>
    </lineage>
</organism>
<evidence type="ECO:0000256" key="3">
    <source>
        <dbReference type="ARBA" id="ARBA00022448"/>
    </source>
</evidence>
<feature type="transmembrane region" description="Helical" evidence="7">
    <location>
        <begin position="459"/>
        <end position="476"/>
    </location>
</feature>
<name>A0A310SHJ2_9HYME</name>
<dbReference type="GO" id="GO:0005886">
    <property type="term" value="C:plasma membrane"/>
    <property type="evidence" value="ECO:0007669"/>
    <property type="project" value="TreeGrafter"/>
</dbReference>
<dbReference type="Pfam" id="PF00230">
    <property type="entry name" value="MIP"/>
    <property type="match status" value="2"/>
</dbReference>
<dbReference type="GO" id="GO:0015267">
    <property type="term" value="F:channel activity"/>
    <property type="evidence" value="ECO:0007669"/>
    <property type="project" value="InterPro"/>
</dbReference>
<dbReference type="InterPro" id="IPR023271">
    <property type="entry name" value="Aquaporin-like"/>
</dbReference>
<comment type="subcellular location">
    <subcellularLocation>
        <location evidence="1">Membrane</location>
        <topology evidence="1">Multi-pass membrane protein</topology>
    </subcellularLocation>
</comment>
<evidence type="ECO:0000256" key="5">
    <source>
        <dbReference type="ARBA" id="ARBA00022989"/>
    </source>
</evidence>
<feature type="transmembrane region" description="Helical" evidence="7">
    <location>
        <begin position="118"/>
        <end position="146"/>
    </location>
</feature>
<dbReference type="InterPro" id="IPR000425">
    <property type="entry name" value="MIP"/>
</dbReference>
<evidence type="ECO:0000313" key="9">
    <source>
        <dbReference type="Proteomes" id="UP000250275"/>
    </source>
</evidence>
<evidence type="ECO:0000256" key="4">
    <source>
        <dbReference type="ARBA" id="ARBA00022692"/>
    </source>
</evidence>
<evidence type="ECO:0000256" key="2">
    <source>
        <dbReference type="ARBA" id="ARBA00006175"/>
    </source>
</evidence>
<dbReference type="InterPro" id="IPR022357">
    <property type="entry name" value="MIP_CS"/>
</dbReference>
<reference evidence="8 9" key="1">
    <citation type="submission" date="2015-07" db="EMBL/GenBank/DDBJ databases">
        <title>The genome of Eufriesea mexicana.</title>
        <authorList>
            <person name="Pan H."/>
            <person name="Kapheim K."/>
        </authorList>
    </citation>
    <scope>NUCLEOTIDE SEQUENCE [LARGE SCALE GENOMIC DNA]</scope>
    <source>
        <strain evidence="8">0111107269</strain>
        <tissue evidence="8">Whole body</tissue>
    </source>
</reference>
<sequence>MCLLRLFTGSYLDGSLEPKSPEKSENFEGDKPGREKFRDIVDLHTVANQLSTELYQRARRPSWTNLARPAFASTTYFIGGSGSAYTASVLARKRPRRMVSNCGFKKLMQGDGALKNTVLTVLAETIGTSMLVFVGCMGCVGSLGVIPSHFQIALTFGLAVMIVIQCVGHISDAHVNPAITVGSVVLGLKTIPEGFVYILGQMVGSILGFGMLKERRSSCVTGADLRNRDDIVALSVNCGQALFENKHLTHECLSTIGRQVRSLSAFICSTLLHHLLIDGLNKVRDKGETRRAQVTSTSIIPMITESRHKSSTQTKPLHESLINLRVEQNYHPDQTLIRSEWMYDSEPKAELGLQMVTPSGRLTSKTQDDIGMFCVTDLHADLSAIQGLMLEGISTAILMLVACAVWDSRNAKNSDSVPIRFGLTVSALALAFGPYTGCSMNPARSLAPALWNNQWTHHWIYWFGPIGGALLTSFMYKTIFGVKVDSSQEEPVPETMALNSVEIQKAEV</sequence>
<keyword evidence="9" id="KW-1185">Reference proteome</keyword>
<dbReference type="PANTHER" id="PTHR19139:SF270">
    <property type="entry name" value="ENTOMOGLYCEROPORIN 1-RELATED"/>
    <property type="match status" value="1"/>
</dbReference>
<dbReference type="OrthoDB" id="3222at2759"/>
<feature type="transmembrane region" description="Helical" evidence="7">
    <location>
        <begin position="384"/>
        <end position="405"/>
    </location>
</feature>
<keyword evidence="3" id="KW-0813">Transport</keyword>
<keyword evidence="6 7" id="KW-0472">Membrane</keyword>
<evidence type="ECO:0000256" key="1">
    <source>
        <dbReference type="ARBA" id="ARBA00004141"/>
    </source>
</evidence>
<evidence type="ECO:0000313" key="8">
    <source>
        <dbReference type="EMBL" id="OAD55119.1"/>
    </source>
</evidence>
<feature type="transmembrane region" description="Helical" evidence="7">
    <location>
        <begin position="70"/>
        <end position="91"/>
    </location>
</feature>
<comment type="similarity">
    <text evidence="2">Belongs to the MIP/aquaporin (TC 1.A.8) family.</text>
</comment>
<keyword evidence="4 7" id="KW-0812">Transmembrane</keyword>
<evidence type="ECO:0000256" key="6">
    <source>
        <dbReference type="ARBA" id="ARBA00023136"/>
    </source>
</evidence>